<evidence type="ECO:0000313" key="4">
    <source>
        <dbReference type="EMBL" id="QBM85800.1"/>
    </source>
</evidence>
<keyword evidence="5" id="KW-1185">Reference proteome</keyword>
<evidence type="ECO:0000256" key="2">
    <source>
        <dbReference type="ARBA" id="ARBA00022980"/>
    </source>
</evidence>
<dbReference type="InterPro" id="IPR026569">
    <property type="entry name" value="Ribosomal_bL28"/>
</dbReference>
<evidence type="ECO:0000256" key="3">
    <source>
        <dbReference type="ARBA" id="ARBA00023274"/>
    </source>
</evidence>
<dbReference type="Gene3D" id="2.30.170.40">
    <property type="entry name" value="Ribosomal protein L28/L24"/>
    <property type="match status" value="1"/>
</dbReference>
<proteinExistence type="inferred from homology"/>
<evidence type="ECO:0000256" key="1">
    <source>
        <dbReference type="ARBA" id="ARBA00008760"/>
    </source>
</evidence>
<dbReference type="GO" id="GO:0003735">
    <property type="term" value="F:structural constituent of ribosome"/>
    <property type="evidence" value="ECO:0007669"/>
    <property type="project" value="InterPro"/>
</dbReference>
<evidence type="ECO:0000313" key="5">
    <source>
        <dbReference type="Proteomes" id="UP000292447"/>
    </source>
</evidence>
<dbReference type="Pfam" id="PF00830">
    <property type="entry name" value="Ribosomal_L28"/>
    <property type="match status" value="1"/>
</dbReference>
<dbReference type="STRING" id="2163413.A0A4P6XER4"/>
<dbReference type="InterPro" id="IPR034704">
    <property type="entry name" value="Ribosomal_bL28/bL31-like_sf"/>
</dbReference>
<dbReference type="Proteomes" id="UP000292447">
    <property type="component" value="Chromosome I"/>
</dbReference>
<keyword evidence="2 4" id="KW-0689">Ribosomal protein</keyword>
<name>A0A4P6XER4_9ASCO</name>
<keyword evidence="3" id="KW-0687">Ribonucleoprotein</keyword>
<protein>
    <submittedName>
        <fullName evidence="4">Large subunit ribosomal protein L28</fullName>
    </submittedName>
</protein>
<dbReference type="SUPFAM" id="SSF143800">
    <property type="entry name" value="L28p-like"/>
    <property type="match status" value="1"/>
</dbReference>
<reference evidence="5" key="1">
    <citation type="submission" date="2019-03" db="EMBL/GenBank/DDBJ databases">
        <title>Snf2 controls pulcherriminic acid biosynthesis and connects pigmentation and antifungal activity of the yeast Metschnikowia pulcherrima.</title>
        <authorList>
            <person name="Gore-Lloyd D."/>
            <person name="Sumann I."/>
            <person name="Brachmann A.O."/>
            <person name="Schneeberger K."/>
            <person name="Ortiz-Merino R.A."/>
            <person name="Moreno-Beltran M."/>
            <person name="Schlaefli M."/>
            <person name="Kirner P."/>
            <person name="Santos Kron A."/>
            <person name="Wolfe K.H."/>
            <person name="Piel J."/>
            <person name="Ahrens C.H."/>
            <person name="Henk D."/>
            <person name="Freimoser F.M."/>
        </authorList>
    </citation>
    <scope>NUCLEOTIDE SEQUENCE [LARGE SCALE GENOMIC DNA]</scope>
    <source>
        <strain evidence="5">APC 1.2</strain>
    </source>
</reference>
<sequence length="253" mass="29196">MNFLRSLSAAVPAMGNPLGVRGFSLGVPSLREKYFKITKYAKPIDTTIYKAGDAIPVKPIPQQKKLYPEYKYEAMFFKRQNRGLYGGMQRKRLKTCSESGNKNLRAHLPNVVRAKLWSEALNKQISTRVLTRLLRTVTKEGGLDNYLLKDKPAREKTMGLKGWRLKYDVIKARTLAEQSEGSPKPVYHVLQTGKRIVVGRNKLLQHLYPFVYRDNYEPVAYDKFLREHSVLTTEELVQKLEHYDFDFSPVTIL</sequence>
<dbReference type="PANTHER" id="PTHR13528">
    <property type="entry name" value="39S RIBOSOMAL PROTEIN L28, MITOCHONDRIAL"/>
    <property type="match status" value="1"/>
</dbReference>
<dbReference type="InterPro" id="IPR037147">
    <property type="entry name" value="Ribosomal_bL28_sf"/>
</dbReference>
<comment type="similarity">
    <text evidence="1">Belongs to the bacterial ribosomal protein bL28 family.</text>
</comment>
<dbReference type="AlphaFoldDB" id="A0A4P6XER4"/>
<dbReference type="EMBL" id="CP034456">
    <property type="protein sequence ID" value="QBM85800.1"/>
    <property type="molecule type" value="Genomic_DNA"/>
</dbReference>
<dbReference type="GO" id="GO:0005762">
    <property type="term" value="C:mitochondrial large ribosomal subunit"/>
    <property type="evidence" value="ECO:0007669"/>
    <property type="project" value="TreeGrafter"/>
</dbReference>
<accession>A0A4P6XER4</accession>
<dbReference type="PANTHER" id="PTHR13528:SF2">
    <property type="entry name" value="LARGE RIBOSOMAL SUBUNIT PROTEIN BL28M"/>
    <property type="match status" value="1"/>
</dbReference>
<gene>
    <name evidence="4" type="primary">MPUL0A04270</name>
    <name evidence="4" type="ORF">METSCH_A04270</name>
</gene>
<organism evidence="4 5">
    <name type="scientific">Metschnikowia aff. pulcherrima</name>
    <dbReference type="NCBI Taxonomy" id="2163413"/>
    <lineage>
        <taxon>Eukaryota</taxon>
        <taxon>Fungi</taxon>
        <taxon>Dikarya</taxon>
        <taxon>Ascomycota</taxon>
        <taxon>Saccharomycotina</taxon>
        <taxon>Pichiomycetes</taxon>
        <taxon>Metschnikowiaceae</taxon>
        <taxon>Metschnikowia</taxon>
    </lineage>
</organism>